<dbReference type="PANTHER" id="PTHR10353">
    <property type="entry name" value="GLYCOSYL HYDROLASE"/>
    <property type="match status" value="1"/>
</dbReference>
<dbReference type="Ensembl" id="ENSCCRT00015025160.1">
    <property type="protein sequence ID" value="ENSCCRP00015024271.1"/>
    <property type="gene ID" value="ENSCCRG00015010362.1"/>
</dbReference>
<comment type="similarity">
    <text evidence="1 4">Belongs to the glycosyl hydrolase 1 family.</text>
</comment>
<evidence type="ECO:0000313" key="6">
    <source>
        <dbReference type="Proteomes" id="UP000694700"/>
    </source>
</evidence>
<accession>A0A8C1TKR2</accession>
<dbReference type="InterPro" id="IPR001360">
    <property type="entry name" value="Glyco_hydro_1"/>
</dbReference>
<dbReference type="AlphaFoldDB" id="A0A8C1TKR2"/>
<dbReference type="PRINTS" id="PR00131">
    <property type="entry name" value="GLHYDRLASE1"/>
</dbReference>
<name>A0A8C1TKR2_CYPCA</name>
<reference evidence="5" key="1">
    <citation type="submission" date="2025-08" db="UniProtKB">
        <authorList>
            <consortium name="Ensembl"/>
        </authorList>
    </citation>
    <scope>IDENTIFICATION</scope>
</reference>
<evidence type="ECO:0000313" key="5">
    <source>
        <dbReference type="Ensembl" id="ENSCCRP00015024271.1"/>
    </source>
</evidence>
<dbReference type="GO" id="GO:0005975">
    <property type="term" value="P:carbohydrate metabolic process"/>
    <property type="evidence" value="ECO:0007669"/>
    <property type="project" value="InterPro"/>
</dbReference>
<evidence type="ECO:0000256" key="4">
    <source>
        <dbReference type="RuleBase" id="RU003690"/>
    </source>
</evidence>
<keyword evidence="3" id="KW-0326">Glycosidase</keyword>
<sequence>MLGWFAHPIFVDGDYPAMLKEQTEKKKDLCGKELARLPVFTEAEKQRIQGTADFFGLNHLTSRLITESLNSCDAGPNNVGDFQTHTDPTWLPTASDRIQSVPIYITGNGMPTENNGDVFSDTERVDYLKAYINEAMKTHNLDGVRVKGYITTSLMDFFKWLKDSSRPRTPKRSAHLYFDIMRNNGFPLPAEEEMLYGHFQKGFIWSTATAAYQVQSILTNTLYFDSLA</sequence>
<protein>
    <submittedName>
        <fullName evidence="5">Uncharacterized protein</fullName>
    </submittedName>
</protein>
<evidence type="ECO:0000256" key="2">
    <source>
        <dbReference type="ARBA" id="ARBA00022801"/>
    </source>
</evidence>
<organism evidence="5 6">
    <name type="scientific">Cyprinus carpio</name>
    <name type="common">Common carp</name>
    <dbReference type="NCBI Taxonomy" id="7962"/>
    <lineage>
        <taxon>Eukaryota</taxon>
        <taxon>Metazoa</taxon>
        <taxon>Chordata</taxon>
        <taxon>Craniata</taxon>
        <taxon>Vertebrata</taxon>
        <taxon>Euteleostomi</taxon>
        <taxon>Actinopterygii</taxon>
        <taxon>Neopterygii</taxon>
        <taxon>Teleostei</taxon>
        <taxon>Ostariophysi</taxon>
        <taxon>Cypriniformes</taxon>
        <taxon>Cyprinidae</taxon>
        <taxon>Cyprininae</taxon>
        <taxon>Cyprinus</taxon>
    </lineage>
</organism>
<dbReference type="InterPro" id="IPR017853">
    <property type="entry name" value="GH"/>
</dbReference>
<dbReference type="Pfam" id="PF00232">
    <property type="entry name" value="Glyco_hydro_1"/>
    <property type="match status" value="1"/>
</dbReference>
<dbReference type="PANTHER" id="PTHR10353:SF36">
    <property type="entry name" value="LP05116P"/>
    <property type="match status" value="1"/>
</dbReference>
<dbReference type="GO" id="GO:0008422">
    <property type="term" value="F:beta-glucosidase activity"/>
    <property type="evidence" value="ECO:0007669"/>
    <property type="project" value="TreeGrafter"/>
</dbReference>
<dbReference type="SUPFAM" id="SSF51445">
    <property type="entry name" value="(Trans)glycosidases"/>
    <property type="match status" value="1"/>
</dbReference>
<dbReference type="Gene3D" id="3.20.20.80">
    <property type="entry name" value="Glycosidases"/>
    <property type="match status" value="1"/>
</dbReference>
<evidence type="ECO:0000256" key="1">
    <source>
        <dbReference type="ARBA" id="ARBA00010838"/>
    </source>
</evidence>
<dbReference type="Proteomes" id="UP000694700">
    <property type="component" value="Unplaced"/>
</dbReference>
<proteinExistence type="inferred from homology"/>
<keyword evidence="2" id="KW-0378">Hydrolase</keyword>
<evidence type="ECO:0000256" key="3">
    <source>
        <dbReference type="ARBA" id="ARBA00023295"/>
    </source>
</evidence>